<evidence type="ECO:0000313" key="1">
    <source>
        <dbReference type="EMBL" id="KAI3735979.1"/>
    </source>
</evidence>
<sequence length="1824" mass="207019">MENFAESNSTLVSKVPMLRPNEFDMWKIRIKQYILLTDYSMWDIIENGPSEAGKIGADGKRTPPKTDAERKIRQTEMKALSTLLLAIPNEYQHQFCNCTDAEMLWNALEKRFSGTKSTKRNQKAILKQQYENFMSTKNESMTQTFDRFNKLIGELATVGVQIDQDDLNRKFLRSLSDEWTMYTVSFRQNDQLEEKELDDLYNDLRVFESEVEAKKRPSGYVHNAALLSASTDSTSNPELVSAANGANQEKGNETVFEAFLASHGNSSLINDDLEQLHPDDLEEMDIKWQIAMLSMRVKKFIKRTGRNNFSQRIEDGAGFDKSKVECYKCHQKGHFARECRSGIPQNNNHQQAQSGSFNNNRNSAQALVSQQGMGFDWSDQAEEVIQNQALMAEVSDLPTEKWEKNDLELQLTRSKEESEKLRGELAKVKLDVEKFSNASKAMDSLLQTQIHDKLRRGIWYNTTPPPYNNNYIPPSSDLLETKDRKDLPKGATEIDPLDEVVVKDKTEKEVVKDKDNTVSGEIPIENHIITNEGCGKHWIKSNEIEKTEGKNKKVHYKQTTIVNSIPCKQCACNKSEPQKHDKPRGNQRNWNNQWAQKQGIDLSKINRPKPCFICGKLNHLAKYCFFNPINQQMNFQSFVQKPVGYRKAGKKHVMKKSVETKGPIGKKVLKENIKMWVPRSTKTVSTADRDSVARSITAATSVSTAENINAANTVSTSSKVNTANTVTAANTVTTSNKVSTAKHASAAKAVSTSKTSTASSKNVSKPIIVTKYSKNEESKFKNLGNQQLKGKSIWHVDSGCSRHHMTGNMSCLQDFKHINGGHVAFRDNLTGGKISGKGNVKKGKMTFEDVYYVDQLKYNLLSVSQVVDESMILLRTPRKDNVYCLDMDNVDSDSSLNCLVSKASVDESSLWHRRMCHMNFKTMNKLVKNNLVRGLPSKVFSCDDHCVACLKGKQHKTSHKTKEINSISSCLQLLHMDLFGPTNVMSIGKKSYCLVIVDDYSRFTWVYFLRTKDETKKGIERQYSAPRTPQQNGVAERRNRTLIEAARSLLADSKLPITFWAEAVNTACYVQNRVLVVKPKNKTPYELLNKRKPFIGFFKPFGCPCTILNTKSHLGKFDSKVDDGFLVGYSSQSKAYRVFNSSSRIIEESDNVKCNENTPNPIGSGPQWLFDIDSLTNSFGFSSDDYAGSGSGGSGTTQVQDSIPQSVIFPIPTVDICEKEPSTGPNQSEEESRDEENQENQEPEVDAENTSVDLNDSILEVGLNEEPSHHTIIQKNHPPQLVIGDISSPMMTRNQSRLQEMQDQQHTVLSCFLSQLEPKKAHDAMKESSWIEAMQEELLQFKLQDVWDLVDLPKGQRAIGTKWVFRNKRDERGIVIRNKARLVAQGYTQEEGIDYEEVFAPVARIEAIRLFLAYASYMKFKVYQMDVKSEFLYGSIEEEVYVCQPPGFENPSYPDRVYKLKKALYGLHQAPRAWYDTLSSYLLENGFERGVIDKTLFIKRKKKDILLVQIYVDDIIFGSTRDNMCKEFEELMHQRFKMSSMGELTFFLGLQVQQKSDGIFICQSKYVQDILTKFGFSDSKPASTPMETHKQITADLEGEDMDVHHYRSMIGSLMYLTASRTDIMFPVCVCARFQVRPKQSHYQAVKRIFRYLKGQSRLGLWYPHDSSFDLLAYSDSDLSGANLDRKYTSGGCQFLGARLVSWQCKKQTTVSTSTTEAEYIAAASCCSQVLWIQNQMLDYGVTFLHTPIFIDNSSAISIVNNPVKHSKTKHIEIRYHFIRDCNEKKLIQVVKVHTDNQFADLFTKAFDVGRFTFLVTSVGMINSE</sequence>
<keyword evidence="2" id="KW-1185">Reference proteome</keyword>
<name>A0ACB9CNW2_ARCLA</name>
<dbReference type="Proteomes" id="UP001055879">
    <property type="component" value="Linkage Group LG04"/>
</dbReference>
<evidence type="ECO:0000313" key="2">
    <source>
        <dbReference type="Proteomes" id="UP001055879"/>
    </source>
</evidence>
<proteinExistence type="predicted"/>
<protein>
    <submittedName>
        <fullName evidence="1">Uncharacterized protein</fullName>
    </submittedName>
</protein>
<organism evidence="1 2">
    <name type="scientific">Arctium lappa</name>
    <name type="common">Greater burdock</name>
    <name type="synonym">Lappa major</name>
    <dbReference type="NCBI Taxonomy" id="4217"/>
    <lineage>
        <taxon>Eukaryota</taxon>
        <taxon>Viridiplantae</taxon>
        <taxon>Streptophyta</taxon>
        <taxon>Embryophyta</taxon>
        <taxon>Tracheophyta</taxon>
        <taxon>Spermatophyta</taxon>
        <taxon>Magnoliopsida</taxon>
        <taxon>eudicotyledons</taxon>
        <taxon>Gunneridae</taxon>
        <taxon>Pentapetalae</taxon>
        <taxon>asterids</taxon>
        <taxon>campanulids</taxon>
        <taxon>Asterales</taxon>
        <taxon>Asteraceae</taxon>
        <taxon>Carduoideae</taxon>
        <taxon>Cardueae</taxon>
        <taxon>Arctiinae</taxon>
        <taxon>Arctium</taxon>
    </lineage>
</organism>
<dbReference type="EMBL" id="CM042050">
    <property type="protein sequence ID" value="KAI3735979.1"/>
    <property type="molecule type" value="Genomic_DNA"/>
</dbReference>
<reference evidence="1 2" key="2">
    <citation type="journal article" date="2022" name="Mol. Ecol. Resour.">
        <title>The genomes of chicory, endive, great burdock and yacon provide insights into Asteraceae paleo-polyploidization history and plant inulin production.</title>
        <authorList>
            <person name="Fan W."/>
            <person name="Wang S."/>
            <person name="Wang H."/>
            <person name="Wang A."/>
            <person name="Jiang F."/>
            <person name="Liu H."/>
            <person name="Zhao H."/>
            <person name="Xu D."/>
            <person name="Zhang Y."/>
        </authorList>
    </citation>
    <scope>NUCLEOTIDE SEQUENCE [LARGE SCALE GENOMIC DNA]</scope>
    <source>
        <strain evidence="2">cv. Niubang</strain>
    </source>
</reference>
<comment type="caution">
    <text evidence="1">The sequence shown here is derived from an EMBL/GenBank/DDBJ whole genome shotgun (WGS) entry which is preliminary data.</text>
</comment>
<reference evidence="2" key="1">
    <citation type="journal article" date="2022" name="Mol. Ecol. Resour.">
        <title>The genomes of chicory, endive, great burdock and yacon provide insights into Asteraceae palaeo-polyploidization history and plant inulin production.</title>
        <authorList>
            <person name="Fan W."/>
            <person name="Wang S."/>
            <person name="Wang H."/>
            <person name="Wang A."/>
            <person name="Jiang F."/>
            <person name="Liu H."/>
            <person name="Zhao H."/>
            <person name="Xu D."/>
            <person name="Zhang Y."/>
        </authorList>
    </citation>
    <scope>NUCLEOTIDE SEQUENCE [LARGE SCALE GENOMIC DNA]</scope>
    <source>
        <strain evidence="2">cv. Niubang</strain>
    </source>
</reference>
<accession>A0ACB9CNW2</accession>
<gene>
    <name evidence="1" type="ORF">L6452_15508</name>
</gene>